<organism evidence="3 4">
    <name type="scientific">Rhodoferax sediminis</name>
    <dbReference type="NCBI Taxonomy" id="2509614"/>
    <lineage>
        <taxon>Bacteria</taxon>
        <taxon>Pseudomonadati</taxon>
        <taxon>Pseudomonadota</taxon>
        <taxon>Betaproteobacteria</taxon>
        <taxon>Burkholderiales</taxon>
        <taxon>Comamonadaceae</taxon>
        <taxon>Rhodoferax</taxon>
    </lineage>
</organism>
<dbReference type="OrthoDB" id="2971563at2"/>
<dbReference type="InterPro" id="IPR036866">
    <property type="entry name" value="RibonucZ/Hydroxyglut_hydro"/>
</dbReference>
<dbReference type="CDD" id="cd06262">
    <property type="entry name" value="metallo-hydrolase-like_MBL-fold"/>
    <property type="match status" value="1"/>
</dbReference>
<dbReference type="PANTHER" id="PTHR42951:SF4">
    <property type="entry name" value="ACYL-COENZYME A THIOESTERASE MBLAC2"/>
    <property type="match status" value="1"/>
</dbReference>
<dbReference type="Pfam" id="PF00753">
    <property type="entry name" value="Lactamase_B"/>
    <property type="match status" value="1"/>
</dbReference>
<dbReference type="RefSeq" id="WP_142817356.1">
    <property type="nucleotide sequence ID" value="NZ_CP035503.1"/>
</dbReference>
<dbReference type="GO" id="GO:0016787">
    <property type="term" value="F:hydrolase activity"/>
    <property type="evidence" value="ECO:0007669"/>
    <property type="project" value="UniProtKB-KW"/>
</dbReference>
<dbReference type="SMART" id="SM00849">
    <property type="entry name" value="Lactamase_B"/>
    <property type="match status" value="1"/>
</dbReference>
<dbReference type="Gene3D" id="3.60.15.10">
    <property type="entry name" value="Ribonuclease Z/Hydroxyacylglutathione hydrolase-like"/>
    <property type="match status" value="1"/>
</dbReference>
<dbReference type="GO" id="GO:0017001">
    <property type="term" value="P:antibiotic catabolic process"/>
    <property type="evidence" value="ECO:0007669"/>
    <property type="project" value="UniProtKB-ARBA"/>
</dbReference>
<protein>
    <submittedName>
        <fullName evidence="3">MBL fold metallo-hydrolase</fullName>
    </submittedName>
</protein>
<evidence type="ECO:0000313" key="4">
    <source>
        <dbReference type="Proteomes" id="UP000316798"/>
    </source>
</evidence>
<dbReference type="KEGG" id="rhf:EUB48_01870"/>
<reference evidence="3 4" key="1">
    <citation type="submission" date="2019-01" db="EMBL/GenBank/DDBJ databases">
        <title>Genomic insights into a novel species Rhodoferax sp.</title>
        <authorList>
            <person name="Jin L."/>
        </authorList>
    </citation>
    <scope>NUCLEOTIDE SEQUENCE [LARGE SCALE GENOMIC DNA]</scope>
    <source>
        <strain evidence="3 4">CHu59-6-5</strain>
    </source>
</reference>
<dbReference type="InterPro" id="IPR001279">
    <property type="entry name" value="Metallo-B-lactamas"/>
</dbReference>
<dbReference type="EMBL" id="CP035503">
    <property type="protein sequence ID" value="QDL36178.1"/>
    <property type="molecule type" value="Genomic_DNA"/>
</dbReference>
<name>A0A515D713_9BURK</name>
<accession>A0A515D713</accession>
<dbReference type="PANTHER" id="PTHR42951">
    <property type="entry name" value="METALLO-BETA-LACTAMASE DOMAIN-CONTAINING"/>
    <property type="match status" value="1"/>
</dbReference>
<evidence type="ECO:0000256" key="1">
    <source>
        <dbReference type="ARBA" id="ARBA00005250"/>
    </source>
</evidence>
<dbReference type="AlphaFoldDB" id="A0A515D713"/>
<keyword evidence="4" id="KW-1185">Reference proteome</keyword>
<dbReference type="SUPFAM" id="SSF56281">
    <property type="entry name" value="Metallo-hydrolase/oxidoreductase"/>
    <property type="match status" value="1"/>
</dbReference>
<comment type="similarity">
    <text evidence="1">Belongs to the metallo-beta-lactamase superfamily. Class-B beta-lactamase family.</text>
</comment>
<sequence>MIDPPALPPGITVFERGWLSSNNILLTGRDSTALVDSGYCTHAAQTVALTSQALQGRALDRLLNTHLHSDHCGGNAALQQRHPALQTLIPPGQAAFVADWDPQALTYTPTGQQCPRFRFDALLRPGTGVELGDRLWQIHAAPGHDPNAVVLFEPESGVLISADALWENGFGVVFPELEGVGAFDEVAATLDLIESLDPLVVIPGHGRVFSHVAESLGLARRRLQSFVRDPRKHANHAARVLLKFKLLELQRIRYADFSQWAGSTRYFEMVHARYFPEVEPQAWLAQLMQDLVRAGAAARDGEFVLNA</sequence>
<proteinExistence type="inferred from homology"/>
<feature type="domain" description="Metallo-beta-lactamase" evidence="2">
    <location>
        <begin position="20"/>
        <end position="205"/>
    </location>
</feature>
<gene>
    <name evidence="3" type="ORF">EUB48_01870</name>
</gene>
<keyword evidence="3" id="KW-0378">Hydrolase</keyword>
<evidence type="ECO:0000259" key="2">
    <source>
        <dbReference type="SMART" id="SM00849"/>
    </source>
</evidence>
<dbReference type="Proteomes" id="UP000316798">
    <property type="component" value="Chromosome"/>
</dbReference>
<dbReference type="InterPro" id="IPR050855">
    <property type="entry name" value="NDM-1-like"/>
</dbReference>
<evidence type="ECO:0000313" key="3">
    <source>
        <dbReference type="EMBL" id="QDL36178.1"/>
    </source>
</evidence>